<keyword evidence="4" id="KW-0812">Transmembrane</keyword>
<reference evidence="9" key="1">
    <citation type="journal article" date="2016" name="Nat. Genet.">
        <title>A high-quality carrot genome assembly provides new insights into carotenoid accumulation and asterid genome evolution.</title>
        <authorList>
            <person name="Iorizzo M."/>
            <person name="Ellison S."/>
            <person name="Senalik D."/>
            <person name="Zeng P."/>
            <person name="Satapoomin P."/>
            <person name="Huang J."/>
            <person name="Bowman M."/>
            <person name="Iovene M."/>
            <person name="Sanseverino W."/>
            <person name="Cavagnaro P."/>
            <person name="Yildiz M."/>
            <person name="Macko-Podgorni A."/>
            <person name="Moranska E."/>
            <person name="Grzebelus E."/>
            <person name="Grzebelus D."/>
            <person name="Ashrafi H."/>
            <person name="Zheng Z."/>
            <person name="Cheng S."/>
            <person name="Spooner D."/>
            <person name="Van Deynze A."/>
            <person name="Simon P."/>
        </authorList>
    </citation>
    <scope>NUCLEOTIDE SEQUENCE [LARGE SCALE GENOMIC DNA]</scope>
    <source>
        <tissue evidence="9">Leaf</tissue>
    </source>
</reference>
<comment type="caution">
    <text evidence="9">The sequence shown here is derived from an EMBL/GenBank/DDBJ whole genome shotgun (WGS) entry which is preliminary data.</text>
</comment>
<dbReference type="Gramene" id="KZN01375">
    <property type="protein sequence ID" value="KZN01375"/>
    <property type="gene ID" value="DCAR_010129"/>
</dbReference>
<dbReference type="GO" id="GO:0031201">
    <property type="term" value="C:SNARE complex"/>
    <property type="evidence" value="ECO:0007669"/>
    <property type="project" value="TreeGrafter"/>
</dbReference>
<dbReference type="GO" id="GO:0048219">
    <property type="term" value="P:inter-Golgi cisterna vesicle-mediated transport"/>
    <property type="evidence" value="ECO:0007669"/>
    <property type="project" value="TreeGrafter"/>
</dbReference>
<dbReference type="PANTHER" id="PTHR21094:SF2">
    <property type="entry name" value="GOLGI SNAP RECEPTOR COMPLEX MEMBER 1"/>
    <property type="match status" value="1"/>
</dbReference>
<dbReference type="GO" id="GO:0005797">
    <property type="term" value="C:Golgi medial cisterna"/>
    <property type="evidence" value="ECO:0007669"/>
    <property type="project" value="TreeGrafter"/>
</dbReference>
<dbReference type="GO" id="GO:0015031">
    <property type="term" value="P:protein transport"/>
    <property type="evidence" value="ECO:0007669"/>
    <property type="project" value="UniProtKB-KW"/>
</dbReference>
<evidence type="ECO:0000256" key="7">
    <source>
        <dbReference type="ARBA" id="ARBA00023034"/>
    </source>
</evidence>
<gene>
    <name evidence="9" type="ORF">DCAR_010129</name>
</gene>
<evidence type="ECO:0000256" key="6">
    <source>
        <dbReference type="ARBA" id="ARBA00022989"/>
    </source>
</evidence>
<evidence type="ECO:0000256" key="2">
    <source>
        <dbReference type="ARBA" id="ARBA00008473"/>
    </source>
</evidence>
<organism evidence="9">
    <name type="scientific">Daucus carota subsp. sativus</name>
    <name type="common">Carrot</name>
    <dbReference type="NCBI Taxonomy" id="79200"/>
    <lineage>
        <taxon>Eukaryota</taxon>
        <taxon>Viridiplantae</taxon>
        <taxon>Streptophyta</taxon>
        <taxon>Embryophyta</taxon>
        <taxon>Tracheophyta</taxon>
        <taxon>Spermatophyta</taxon>
        <taxon>Magnoliopsida</taxon>
        <taxon>eudicotyledons</taxon>
        <taxon>Gunneridae</taxon>
        <taxon>Pentapetalae</taxon>
        <taxon>asterids</taxon>
        <taxon>campanulids</taxon>
        <taxon>Apiales</taxon>
        <taxon>Apiaceae</taxon>
        <taxon>Apioideae</taxon>
        <taxon>Scandiceae</taxon>
        <taxon>Daucinae</taxon>
        <taxon>Daucus</taxon>
        <taxon>Daucus sect. Daucus</taxon>
    </lineage>
</organism>
<dbReference type="GO" id="GO:0005801">
    <property type="term" value="C:cis-Golgi network"/>
    <property type="evidence" value="ECO:0007669"/>
    <property type="project" value="InterPro"/>
</dbReference>
<comment type="subcellular location">
    <subcellularLocation>
        <location evidence="1">Golgi apparatus membrane</location>
        <topology evidence="1">Single-pass type IV membrane protein</topology>
    </subcellularLocation>
</comment>
<dbReference type="EMBL" id="LNRQ01000003">
    <property type="protein sequence ID" value="KZN01375.1"/>
    <property type="molecule type" value="Genomic_DNA"/>
</dbReference>
<accession>A0A161WRU7</accession>
<dbReference type="InterPro" id="IPR023601">
    <property type="entry name" value="Golgi_SNAP_su1"/>
</dbReference>
<comment type="similarity">
    <text evidence="2">Belongs to the GOSR1 family.</text>
</comment>
<proteinExistence type="inferred from homology"/>
<keyword evidence="3" id="KW-0813">Transport</keyword>
<keyword evidence="8" id="KW-0472">Membrane</keyword>
<evidence type="ECO:0000256" key="4">
    <source>
        <dbReference type="ARBA" id="ARBA00022692"/>
    </source>
</evidence>
<evidence type="ECO:0000256" key="8">
    <source>
        <dbReference type="ARBA" id="ARBA00023136"/>
    </source>
</evidence>
<dbReference type="GO" id="GO:0000139">
    <property type="term" value="C:Golgi membrane"/>
    <property type="evidence" value="ECO:0007669"/>
    <property type="project" value="UniProtKB-SubCell"/>
</dbReference>
<dbReference type="STRING" id="79200.A0A161WRU7"/>
<protein>
    <submittedName>
        <fullName evidence="9">Uncharacterized protein</fullName>
    </submittedName>
</protein>
<keyword evidence="6" id="KW-1133">Transmembrane helix</keyword>
<dbReference type="GO" id="GO:0005484">
    <property type="term" value="F:SNAP receptor activity"/>
    <property type="evidence" value="ECO:0007669"/>
    <property type="project" value="TreeGrafter"/>
</dbReference>
<name>A0A161WRU7_DAUCS</name>
<dbReference type="AlphaFoldDB" id="A0A161WRU7"/>
<evidence type="ECO:0000313" key="9">
    <source>
        <dbReference type="EMBL" id="KZN01375.1"/>
    </source>
</evidence>
<dbReference type="GO" id="GO:0006888">
    <property type="term" value="P:endoplasmic reticulum to Golgi vesicle-mediated transport"/>
    <property type="evidence" value="ECO:0007669"/>
    <property type="project" value="InterPro"/>
</dbReference>
<keyword evidence="7" id="KW-0333">Golgi apparatus</keyword>
<dbReference type="PANTHER" id="PTHR21094">
    <property type="entry name" value="GOS-28 SNARE- RELATED"/>
    <property type="match status" value="1"/>
</dbReference>
<keyword evidence="5" id="KW-0653">Protein transport</keyword>
<evidence type="ECO:0000256" key="3">
    <source>
        <dbReference type="ARBA" id="ARBA00022448"/>
    </source>
</evidence>
<evidence type="ECO:0000256" key="1">
    <source>
        <dbReference type="ARBA" id="ARBA00004409"/>
    </source>
</evidence>
<evidence type="ECO:0000256" key="5">
    <source>
        <dbReference type="ARBA" id="ARBA00022927"/>
    </source>
</evidence>
<sequence>MATVYPSYFNNLTNINKDILPVLRTQVQKLHCYVDTASPSAGSSWQSTEMEMEIQSLLEKLLDVNDSMSRCAASSAPTTLVTQKLARHRDILHEFTQWSKKYHDLSLISYRHFSGIVDYTNSDDMIYAIRKLDESEFKNAFSHGVIRVRFMIQAAVQVTEAGVVAKAEVRVGAGARVLGIFMMATTLRMFATCQRLQAQAQAHAAAASGLLARTKFRLHMPPAIALTQEGD</sequence>
<dbReference type="GO" id="GO:0006906">
    <property type="term" value="P:vesicle fusion"/>
    <property type="evidence" value="ECO:0007669"/>
    <property type="project" value="TreeGrafter"/>
</dbReference>